<evidence type="ECO:0000313" key="2">
    <source>
        <dbReference type="Proteomes" id="UP000321317"/>
    </source>
</evidence>
<name>A0ABY3L297_9BACT</name>
<evidence type="ECO:0008006" key="3">
    <source>
        <dbReference type="Google" id="ProtNLM"/>
    </source>
</evidence>
<proteinExistence type="predicted"/>
<evidence type="ECO:0000313" key="1">
    <source>
        <dbReference type="EMBL" id="TXK57740.1"/>
    </source>
</evidence>
<gene>
    <name evidence="1" type="ORF">FVD16_04075</name>
</gene>
<reference evidence="1 2" key="1">
    <citation type="submission" date="2019-08" db="EMBL/GenBank/DDBJ databases">
        <title>Rapid identification of Enteric Bacteria from Whole Genome Sequences (WGS) using Average Nucleotide Identity (ANI).</title>
        <authorList>
            <person name="Lane C."/>
        </authorList>
    </citation>
    <scope>NUCLEOTIDE SEQUENCE [LARGE SCALE GENOMIC DNA]</scope>
    <source>
        <strain evidence="1 2">D4984</strain>
    </source>
</reference>
<accession>A0ABY3L297</accession>
<organism evidence="1 2">
    <name type="scientific">Campylobacter helveticus</name>
    <dbReference type="NCBI Taxonomy" id="28898"/>
    <lineage>
        <taxon>Bacteria</taxon>
        <taxon>Pseudomonadati</taxon>
        <taxon>Campylobacterota</taxon>
        <taxon>Epsilonproteobacteria</taxon>
        <taxon>Campylobacterales</taxon>
        <taxon>Campylobacteraceae</taxon>
        <taxon>Campylobacter</taxon>
    </lineage>
</organism>
<sequence length="219" mass="25808">MIKTYYKIEDEVTVEELVSFISHEKDFCWSNYANFTLNGYEFTLSRSDYNPLEDDSYAPKLLSFSKKYTYGVKELRNKEGELINIIDECDDLDEVESWLEKNDYVYAPFEKYEHGLIAFRLLTDKYSNLTCRFDSCIGGYLVMKKSDLREFRNVKKLTDKVLQKEFAYWNSLLGSFTNYINGSQYEANIEGNGFYESYFANSLEELCEFILPFLNKQVA</sequence>
<comment type="caution">
    <text evidence="1">The sequence shown here is derived from an EMBL/GenBank/DDBJ whole genome shotgun (WGS) entry which is preliminary data.</text>
</comment>
<keyword evidence="2" id="KW-1185">Reference proteome</keyword>
<dbReference type="RefSeq" id="WP_131936371.1">
    <property type="nucleotide sequence ID" value="NZ_CP037747.1"/>
</dbReference>
<dbReference type="Proteomes" id="UP000321317">
    <property type="component" value="Unassembled WGS sequence"/>
</dbReference>
<protein>
    <recommendedName>
        <fullName evidence="3">DUF5644 domain-containing protein</fullName>
    </recommendedName>
</protein>
<dbReference type="EMBL" id="VRMA01000038">
    <property type="protein sequence ID" value="TXK57740.1"/>
    <property type="molecule type" value="Genomic_DNA"/>
</dbReference>